<sequence length="106" mass="10895">MCIITALFGVVNCITFFVNGTKIAAGNTLVETVTVLDAINACTGSTYFLVILSITEIRRTFLSPVTASSVLKSESNTSGASVLESKEVSVRAGGVIGDGTKSGMGL</sequence>
<protein>
    <submittedName>
        <fullName evidence="1">Uncharacterized protein</fullName>
    </submittedName>
</protein>
<dbReference type="AlphaFoldDB" id="A0A139ABX4"/>
<proteinExistence type="predicted"/>
<accession>A0A139ABX4</accession>
<evidence type="ECO:0000313" key="2">
    <source>
        <dbReference type="Proteomes" id="UP000070544"/>
    </source>
</evidence>
<dbReference type="EMBL" id="KQ965770">
    <property type="protein sequence ID" value="KXS14270.1"/>
    <property type="molecule type" value="Genomic_DNA"/>
</dbReference>
<name>A0A139ABX4_GONPJ</name>
<gene>
    <name evidence="1" type="ORF">M427DRAFT_156050</name>
</gene>
<dbReference type="Proteomes" id="UP000070544">
    <property type="component" value="Unassembled WGS sequence"/>
</dbReference>
<reference evidence="1 2" key="1">
    <citation type="journal article" date="2015" name="Genome Biol. Evol.">
        <title>Phylogenomic analyses indicate that early fungi evolved digesting cell walls of algal ancestors of land plants.</title>
        <authorList>
            <person name="Chang Y."/>
            <person name="Wang S."/>
            <person name="Sekimoto S."/>
            <person name="Aerts A.L."/>
            <person name="Choi C."/>
            <person name="Clum A."/>
            <person name="LaButti K.M."/>
            <person name="Lindquist E.A."/>
            <person name="Yee Ngan C."/>
            <person name="Ohm R.A."/>
            <person name="Salamov A.A."/>
            <person name="Grigoriev I.V."/>
            <person name="Spatafora J.W."/>
            <person name="Berbee M.L."/>
        </authorList>
    </citation>
    <scope>NUCLEOTIDE SEQUENCE [LARGE SCALE GENOMIC DNA]</scope>
    <source>
        <strain evidence="1 2">JEL478</strain>
    </source>
</reference>
<keyword evidence="2" id="KW-1185">Reference proteome</keyword>
<organism evidence="1 2">
    <name type="scientific">Gonapodya prolifera (strain JEL478)</name>
    <name type="common">Monoblepharis prolifera</name>
    <dbReference type="NCBI Taxonomy" id="1344416"/>
    <lineage>
        <taxon>Eukaryota</taxon>
        <taxon>Fungi</taxon>
        <taxon>Fungi incertae sedis</taxon>
        <taxon>Chytridiomycota</taxon>
        <taxon>Chytridiomycota incertae sedis</taxon>
        <taxon>Monoblepharidomycetes</taxon>
        <taxon>Monoblepharidales</taxon>
        <taxon>Gonapodyaceae</taxon>
        <taxon>Gonapodya</taxon>
    </lineage>
</organism>
<evidence type="ECO:0000313" key="1">
    <source>
        <dbReference type="EMBL" id="KXS14270.1"/>
    </source>
</evidence>